<evidence type="ECO:0008006" key="9">
    <source>
        <dbReference type="Google" id="ProtNLM"/>
    </source>
</evidence>
<dbReference type="GO" id="GO:0015171">
    <property type="term" value="F:amino acid transmembrane transporter activity"/>
    <property type="evidence" value="ECO:0007669"/>
    <property type="project" value="TreeGrafter"/>
</dbReference>
<evidence type="ECO:0000256" key="6">
    <source>
        <dbReference type="SAM" id="Phobius"/>
    </source>
</evidence>
<protein>
    <recommendedName>
        <fullName evidence="9">Lysine transporter LysE</fullName>
    </recommendedName>
</protein>
<feature type="transmembrane region" description="Helical" evidence="6">
    <location>
        <begin position="40"/>
        <end position="62"/>
    </location>
</feature>
<feature type="transmembrane region" description="Helical" evidence="6">
    <location>
        <begin position="148"/>
        <end position="168"/>
    </location>
</feature>
<evidence type="ECO:0000256" key="4">
    <source>
        <dbReference type="ARBA" id="ARBA00022989"/>
    </source>
</evidence>
<keyword evidence="2" id="KW-1003">Cell membrane</keyword>
<feature type="transmembrane region" description="Helical" evidence="6">
    <location>
        <begin position="188"/>
        <end position="209"/>
    </location>
</feature>
<comment type="subcellular location">
    <subcellularLocation>
        <location evidence="1">Cell membrane</location>
        <topology evidence="1">Multi-pass membrane protein</topology>
    </subcellularLocation>
</comment>
<reference evidence="7 8" key="1">
    <citation type="submission" date="2016-01" db="EMBL/GenBank/DDBJ databases">
        <title>Annotation of Pseudomonas oryzihabitans USDA-ARS-USMARC-56511.</title>
        <authorList>
            <person name="Harhay G.P."/>
            <person name="Harhay D.M."/>
            <person name="Smith T.P.L."/>
            <person name="Bono J.L."/>
            <person name="Heaton M.P."/>
            <person name="Clawson M.L."/>
            <person name="Chitko-Mckown C.G."/>
            <person name="Capik S.F."/>
            <person name="DeDonder K.D."/>
            <person name="Apley M.D."/>
            <person name="Lubbers B.V."/>
            <person name="White B.J."/>
            <person name="Larson R.L."/>
        </authorList>
    </citation>
    <scope>NUCLEOTIDE SEQUENCE [LARGE SCALE GENOMIC DNA]</scope>
    <source>
        <strain evidence="7 8">USDA-ARS-USMARC-56511</strain>
    </source>
</reference>
<gene>
    <name evidence="7" type="ORF">APT59_13335</name>
</gene>
<dbReference type="PANTHER" id="PTHR30086:SF20">
    <property type="entry name" value="ARGININE EXPORTER PROTEIN ARGO-RELATED"/>
    <property type="match status" value="1"/>
</dbReference>
<keyword evidence="4 6" id="KW-1133">Transmembrane helix</keyword>
<dbReference type="PIRSF" id="PIRSF006324">
    <property type="entry name" value="LeuE"/>
    <property type="match status" value="1"/>
</dbReference>
<evidence type="ECO:0000256" key="2">
    <source>
        <dbReference type="ARBA" id="ARBA00022475"/>
    </source>
</evidence>
<accession>A0A0U4VQ09</accession>
<evidence type="ECO:0000313" key="8">
    <source>
        <dbReference type="Proteomes" id="UP000064137"/>
    </source>
</evidence>
<keyword evidence="3 6" id="KW-0812">Transmembrane</keyword>
<evidence type="ECO:0000313" key="7">
    <source>
        <dbReference type="EMBL" id="ALZ85127.1"/>
    </source>
</evidence>
<dbReference type="KEGG" id="por:APT59_13335"/>
<dbReference type="PANTHER" id="PTHR30086">
    <property type="entry name" value="ARGININE EXPORTER PROTEIN ARGO"/>
    <property type="match status" value="1"/>
</dbReference>
<organism evidence="7 8">
    <name type="scientific">Pseudomonas oryzihabitans</name>
    <dbReference type="NCBI Taxonomy" id="47885"/>
    <lineage>
        <taxon>Bacteria</taxon>
        <taxon>Pseudomonadati</taxon>
        <taxon>Pseudomonadota</taxon>
        <taxon>Gammaproteobacteria</taxon>
        <taxon>Pseudomonadales</taxon>
        <taxon>Pseudomonadaceae</taxon>
        <taxon>Pseudomonas</taxon>
    </lineage>
</organism>
<dbReference type="RefSeq" id="WP_059315296.1">
    <property type="nucleotide sequence ID" value="NZ_CP013987.1"/>
</dbReference>
<dbReference type="GO" id="GO:0005886">
    <property type="term" value="C:plasma membrane"/>
    <property type="evidence" value="ECO:0007669"/>
    <property type="project" value="UniProtKB-SubCell"/>
</dbReference>
<evidence type="ECO:0000256" key="1">
    <source>
        <dbReference type="ARBA" id="ARBA00004651"/>
    </source>
</evidence>
<sequence>MDAFALYLLLSSLTIASPGPGVLLTINNALLLQLRGALPGILGVVLGMLVVASLASTALGALVSASPRALLGLQLIGALYLGWLGVSRLRAPSPQGQAPDHAQRTASAGRRLLQGLLVSITNPKLIVFFMALFPPFIQTSRPVLPQMLLLVTTFCVLSLVIHCSYASIATALSTRLSTGTRLARLNQIAGAIFLLFAILLLGASLGSLLSEHGARA</sequence>
<evidence type="ECO:0000256" key="5">
    <source>
        <dbReference type="ARBA" id="ARBA00023136"/>
    </source>
</evidence>
<evidence type="ECO:0000256" key="3">
    <source>
        <dbReference type="ARBA" id="ARBA00022692"/>
    </source>
</evidence>
<proteinExistence type="predicted"/>
<dbReference type="Proteomes" id="UP000064137">
    <property type="component" value="Chromosome"/>
</dbReference>
<dbReference type="InterPro" id="IPR001123">
    <property type="entry name" value="LeuE-type"/>
</dbReference>
<dbReference type="Pfam" id="PF01810">
    <property type="entry name" value="LysE"/>
    <property type="match status" value="1"/>
</dbReference>
<feature type="transmembrane region" description="Helical" evidence="6">
    <location>
        <begin position="116"/>
        <end position="136"/>
    </location>
</feature>
<keyword evidence="5 6" id="KW-0472">Membrane</keyword>
<feature type="transmembrane region" description="Helical" evidence="6">
    <location>
        <begin position="69"/>
        <end position="86"/>
    </location>
</feature>
<name>A0A0U4VQ09_9PSED</name>
<dbReference type="OrthoDB" id="9784202at2"/>
<dbReference type="AlphaFoldDB" id="A0A0U4VQ09"/>
<dbReference type="EMBL" id="CP013987">
    <property type="protein sequence ID" value="ALZ85127.1"/>
    <property type="molecule type" value="Genomic_DNA"/>
</dbReference>